<evidence type="ECO:0000256" key="5">
    <source>
        <dbReference type="ARBA" id="ARBA00022989"/>
    </source>
</evidence>
<keyword evidence="7" id="KW-0653">Protein transport</keyword>
<evidence type="ECO:0000256" key="6">
    <source>
        <dbReference type="ARBA" id="ARBA00023136"/>
    </source>
</evidence>
<evidence type="ECO:0000256" key="8">
    <source>
        <dbReference type="SAM" id="Phobius"/>
    </source>
</evidence>
<gene>
    <name evidence="9" type="ORF">K8I29_16670</name>
</gene>
<comment type="subcellular location">
    <subcellularLocation>
        <location evidence="1">Cell membrane</location>
        <topology evidence="1">Single-pass membrane protein</topology>
    </subcellularLocation>
    <subcellularLocation>
        <location evidence="7">Cell membrane</location>
        <topology evidence="7">Single-pass type II membrane protein</topology>
    </subcellularLocation>
</comment>
<dbReference type="EMBL" id="JAIOIV010000130">
    <property type="protein sequence ID" value="MBZ0157831.1"/>
    <property type="molecule type" value="Genomic_DNA"/>
</dbReference>
<feature type="transmembrane region" description="Helical" evidence="8">
    <location>
        <begin position="12"/>
        <end position="33"/>
    </location>
</feature>
<sequence length="124" mass="13924">MEEKEFDYINIIPFVDIMLVLLAIILATASFIATGEIPVNLPAAKNKEAKSHPAVVITLTADNRLFLNEDEVNGRIEDSLHRFHRDNPVIIRADKGVYVERLIHVIDAIKGSRFGRVSMEVTGR</sequence>
<evidence type="ECO:0000313" key="10">
    <source>
        <dbReference type="Proteomes" id="UP000705867"/>
    </source>
</evidence>
<evidence type="ECO:0000256" key="2">
    <source>
        <dbReference type="ARBA" id="ARBA00005811"/>
    </source>
</evidence>
<proteinExistence type="inferred from homology"/>
<dbReference type="Proteomes" id="UP000705867">
    <property type="component" value="Unassembled WGS sequence"/>
</dbReference>
<name>A0A953M2N1_9BACT</name>
<dbReference type="Pfam" id="PF02472">
    <property type="entry name" value="ExbD"/>
    <property type="match status" value="1"/>
</dbReference>
<keyword evidence="4 7" id="KW-0812">Transmembrane</keyword>
<keyword evidence="5 8" id="KW-1133">Transmembrane helix</keyword>
<keyword evidence="3" id="KW-1003">Cell membrane</keyword>
<evidence type="ECO:0000256" key="3">
    <source>
        <dbReference type="ARBA" id="ARBA00022475"/>
    </source>
</evidence>
<organism evidence="9 10">
    <name type="scientific">Candidatus Nitrobium versatile</name>
    <dbReference type="NCBI Taxonomy" id="2884831"/>
    <lineage>
        <taxon>Bacteria</taxon>
        <taxon>Pseudomonadati</taxon>
        <taxon>Nitrospirota</taxon>
        <taxon>Nitrospiria</taxon>
        <taxon>Nitrospirales</taxon>
        <taxon>Nitrospiraceae</taxon>
        <taxon>Candidatus Nitrobium</taxon>
    </lineage>
</organism>
<protein>
    <submittedName>
        <fullName evidence="9">Biopolymer transporter ExbD</fullName>
    </submittedName>
</protein>
<dbReference type="PANTHER" id="PTHR30558">
    <property type="entry name" value="EXBD MEMBRANE COMPONENT OF PMF-DRIVEN MACROMOLECULE IMPORT SYSTEM"/>
    <property type="match status" value="1"/>
</dbReference>
<dbReference type="AlphaFoldDB" id="A0A953M2N1"/>
<keyword evidence="6 8" id="KW-0472">Membrane</keyword>
<evidence type="ECO:0000256" key="7">
    <source>
        <dbReference type="RuleBase" id="RU003879"/>
    </source>
</evidence>
<keyword evidence="7" id="KW-0813">Transport</keyword>
<accession>A0A953M2N1</accession>
<dbReference type="Gene3D" id="3.30.420.270">
    <property type="match status" value="1"/>
</dbReference>
<evidence type="ECO:0000313" key="9">
    <source>
        <dbReference type="EMBL" id="MBZ0157831.1"/>
    </source>
</evidence>
<evidence type="ECO:0000256" key="4">
    <source>
        <dbReference type="ARBA" id="ARBA00022692"/>
    </source>
</evidence>
<dbReference type="PANTHER" id="PTHR30558:SF7">
    <property type="entry name" value="TOL-PAL SYSTEM PROTEIN TOLR"/>
    <property type="match status" value="1"/>
</dbReference>
<comment type="caution">
    <text evidence="9">The sequence shown here is derived from an EMBL/GenBank/DDBJ whole genome shotgun (WGS) entry which is preliminary data.</text>
</comment>
<reference evidence="9" key="1">
    <citation type="journal article" date="2021" name="bioRxiv">
        <title>Unraveling nitrogen, sulfur and carbon metabolic pathways and microbial community transcriptional responses to substrate deprivation and toxicity stresses in a bioreactor mimicking anoxic brackish coastal sediment conditions.</title>
        <authorList>
            <person name="Martins P.D."/>
            <person name="Echeveste M.J."/>
            <person name="Arshad A."/>
            <person name="Kurth J."/>
            <person name="Ouboter H."/>
            <person name="Jetten M.S.M."/>
            <person name="Welte C.U."/>
        </authorList>
    </citation>
    <scope>NUCLEOTIDE SEQUENCE</scope>
    <source>
        <strain evidence="9">MAG_39</strain>
    </source>
</reference>
<dbReference type="GO" id="GO:0005886">
    <property type="term" value="C:plasma membrane"/>
    <property type="evidence" value="ECO:0007669"/>
    <property type="project" value="UniProtKB-SubCell"/>
</dbReference>
<evidence type="ECO:0000256" key="1">
    <source>
        <dbReference type="ARBA" id="ARBA00004162"/>
    </source>
</evidence>
<reference evidence="9" key="2">
    <citation type="submission" date="2021-08" db="EMBL/GenBank/DDBJ databases">
        <authorList>
            <person name="Dalcin Martins P."/>
        </authorList>
    </citation>
    <scope>NUCLEOTIDE SEQUENCE</scope>
    <source>
        <strain evidence="9">MAG_39</strain>
    </source>
</reference>
<dbReference type="GO" id="GO:0022857">
    <property type="term" value="F:transmembrane transporter activity"/>
    <property type="evidence" value="ECO:0007669"/>
    <property type="project" value="InterPro"/>
</dbReference>
<dbReference type="InterPro" id="IPR003400">
    <property type="entry name" value="ExbD"/>
</dbReference>
<comment type="similarity">
    <text evidence="2 7">Belongs to the ExbD/TolR family.</text>
</comment>
<dbReference type="GO" id="GO:0015031">
    <property type="term" value="P:protein transport"/>
    <property type="evidence" value="ECO:0007669"/>
    <property type="project" value="UniProtKB-KW"/>
</dbReference>